<reference evidence="4 5" key="2">
    <citation type="journal article" date="2023" name="ChemBioChem">
        <title>Acyltransferase Domain Exchange between Two Independent Type I Polyketide Synthases in the Same Producer Strain of Macrolide Antibiotics.</title>
        <authorList>
            <person name="Kudo F."/>
            <person name="Kishikawa K."/>
            <person name="Tsuboi K."/>
            <person name="Kido T."/>
            <person name="Usui T."/>
            <person name="Hashimoto J."/>
            <person name="Shin-Ya K."/>
            <person name="Miyanaga A."/>
            <person name="Eguchi T."/>
        </authorList>
    </citation>
    <scope>NUCLEOTIDE SEQUENCE [LARGE SCALE GENOMIC DNA]</scope>
    <source>
        <strain evidence="4 5">A-8890</strain>
    </source>
</reference>
<dbReference type="Pfam" id="PF05199">
    <property type="entry name" value="GMC_oxred_C"/>
    <property type="match status" value="1"/>
</dbReference>
<evidence type="ECO:0000256" key="2">
    <source>
        <dbReference type="SAM" id="MobiDB-lite"/>
    </source>
</evidence>
<dbReference type="InterPro" id="IPR036188">
    <property type="entry name" value="FAD/NAD-bd_sf"/>
</dbReference>
<evidence type="ECO:0000259" key="3">
    <source>
        <dbReference type="Pfam" id="PF05199"/>
    </source>
</evidence>
<feature type="domain" description="Glucose-methanol-choline oxidoreductase C-terminal" evidence="3">
    <location>
        <begin position="2"/>
        <end position="131"/>
    </location>
</feature>
<dbReference type="EMBL" id="AP018448">
    <property type="protein sequence ID" value="BBC38363.1"/>
    <property type="molecule type" value="Genomic_DNA"/>
</dbReference>
<keyword evidence="5" id="KW-1185">Reference proteome</keyword>
<dbReference type="Gene3D" id="3.50.50.60">
    <property type="entry name" value="FAD/NAD(P)-binding domain"/>
    <property type="match status" value="1"/>
</dbReference>
<dbReference type="PANTHER" id="PTHR11552">
    <property type="entry name" value="GLUCOSE-METHANOL-CHOLINE GMC OXIDOREDUCTASE"/>
    <property type="match status" value="1"/>
</dbReference>
<accession>A0ABN5VYD1</accession>
<protein>
    <recommendedName>
        <fullName evidence="3">Glucose-methanol-choline oxidoreductase C-terminal domain-containing protein</fullName>
    </recommendedName>
</protein>
<comment type="similarity">
    <text evidence="1">Belongs to the GMC oxidoreductase family.</text>
</comment>
<feature type="region of interest" description="Disordered" evidence="2">
    <location>
        <begin position="1"/>
        <end position="20"/>
    </location>
</feature>
<name>A0ABN5VYD1_9ACTN</name>
<reference evidence="4 5" key="1">
    <citation type="journal article" date="2010" name="ChemBioChem">
        <title>Cloning and characterization of the biosynthetic gene cluster of 16-membered macrolide antibiotic FD-891: involvement of a dual functional cytochrome P450 monooxygenase catalyzing epoxidation and hydroxylation.</title>
        <authorList>
            <person name="Kudo F."/>
            <person name="Motegi A."/>
            <person name="Mizoue K."/>
            <person name="Eguchi T."/>
        </authorList>
    </citation>
    <scope>NUCLEOTIDE SEQUENCE [LARGE SCALE GENOMIC DNA]</scope>
    <source>
        <strain evidence="4 5">A-8890</strain>
    </source>
</reference>
<dbReference type="Gene3D" id="3.30.560.10">
    <property type="entry name" value="Glucose Oxidase, domain 3"/>
    <property type="match status" value="1"/>
</dbReference>
<dbReference type="PANTHER" id="PTHR11552:SF147">
    <property type="entry name" value="CHOLINE DEHYDROGENASE, MITOCHONDRIAL"/>
    <property type="match status" value="1"/>
</dbReference>
<dbReference type="SUPFAM" id="SSF51905">
    <property type="entry name" value="FAD/NAD(P)-binding domain"/>
    <property type="match status" value="1"/>
</dbReference>
<gene>
    <name evidence="4" type="ORF">SGFS_096570</name>
</gene>
<dbReference type="InterPro" id="IPR007867">
    <property type="entry name" value="GMC_OxRtase_C"/>
</dbReference>
<evidence type="ECO:0000313" key="5">
    <source>
        <dbReference type="Proteomes" id="UP001321542"/>
    </source>
</evidence>
<organism evidence="4 5">
    <name type="scientific">Streptomyces graminofaciens</name>
    <dbReference type="NCBI Taxonomy" id="68212"/>
    <lineage>
        <taxon>Bacteria</taxon>
        <taxon>Bacillati</taxon>
        <taxon>Actinomycetota</taxon>
        <taxon>Actinomycetes</taxon>
        <taxon>Kitasatosporales</taxon>
        <taxon>Streptomycetaceae</taxon>
        <taxon>Streptomyces</taxon>
    </lineage>
</organism>
<dbReference type="SUPFAM" id="SSF54373">
    <property type="entry name" value="FAD-linked reductases, C-terminal domain"/>
    <property type="match status" value="1"/>
</dbReference>
<dbReference type="Proteomes" id="UP001321542">
    <property type="component" value="Chromosome"/>
</dbReference>
<evidence type="ECO:0000313" key="4">
    <source>
        <dbReference type="EMBL" id="BBC38363.1"/>
    </source>
</evidence>
<proteinExistence type="inferred from homology"/>
<dbReference type="InterPro" id="IPR012132">
    <property type="entry name" value="GMC_OxRdtase"/>
</dbReference>
<sequence>MRTRSADPATPPSIGYGYLSTPEDRRRMREVVRVTAELVGTSDFGEVSGGLTEPGARVLGDDRLLDEWVLGHLGTSQHTCGTVPLGPVGDPRAAVDPYGRVHGVAGLRVADTSILPTPPLRGPAATAVLIGELVADAMRRGVT</sequence>
<evidence type="ECO:0000256" key="1">
    <source>
        <dbReference type="ARBA" id="ARBA00010790"/>
    </source>
</evidence>